<gene>
    <name evidence="1" type="ORF">RRG08_019094</name>
</gene>
<accession>A0AAE1DSN9</accession>
<evidence type="ECO:0000313" key="1">
    <source>
        <dbReference type="EMBL" id="KAK3781469.1"/>
    </source>
</evidence>
<reference evidence="1" key="1">
    <citation type="journal article" date="2023" name="G3 (Bethesda)">
        <title>A reference genome for the long-term kleptoplast-retaining sea slug Elysia crispata morphotype clarki.</title>
        <authorList>
            <person name="Eastman K.E."/>
            <person name="Pendleton A.L."/>
            <person name="Shaikh M.A."/>
            <person name="Suttiyut T."/>
            <person name="Ogas R."/>
            <person name="Tomko P."/>
            <person name="Gavelis G."/>
            <person name="Widhalm J.R."/>
            <person name="Wisecaver J.H."/>
        </authorList>
    </citation>
    <scope>NUCLEOTIDE SEQUENCE</scope>
    <source>
        <strain evidence="1">ECLA1</strain>
    </source>
</reference>
<dbReference type="Proteomes" id="UP001283361">
    <property type="component" value="Unassembled WGS sequence"/>
</dbReference>
<sequence>MSLTHLGSYYFIGIQSKLLIASNVQLSEIKRTIRKSSLYTSQHGLDTVQYATEKEVIVPIDIGHKSTPNHPDYPELSSQCTGSETIAHSLAYHNRSFIVYGHQMFYTQGRSFASVNKGNLKQRKSREV</sequence>
<organism evidence="1 2">
    <name type="scientific">Elysia crispata</name>
    <name type="common">lettuce slug</name>
    <dbReference type="NCBI Taxonomy" id="231223"/>
    <lineage>
        <taxon>Eukaryota</taxon>
        <taxon>Metazoa</taxon>
        <taxon>Spiralia</taxon>
        <taxon>Lophotrochozoa</taxon>
        <taxon>Mollusca</taxon>
        <taxon>Gastropoda</taxon>
        <taxon>Heterobranchia</taxon>
        <taxon>Euthyneura</taxon>
        <taxon>Panpulmonata</taxon>
        <taxon>Sacoglossa</taxon>
        <taxon>Placobranchoidea</taxon>
        <taxon>Plakobranchidae</taxon>
        <taxon>Elysia</taxon>
    </lineage>
</organism>
<protein>
    <submittedName>
        <fullName evidence="1">Uncharacterized protein</fullName>
    </submittedName>
</protein>
<keyword evidence="2" id="KW-1185">Reference proteome</keyword>
<evidence type="ECO:0000313" key="2">
    <source>
        <dbReference type="Proteomes" id="UP001283361"/>
    </source>
</evidence>
<proteinExistence type="predicted"/>
<name>A0AAE1DSN9_9GAST</name>
<dbReference type="EMBL" id="JAWDGP010002624">
    <property type="protein sequence ID" value="KAK3781469.1"/>
    <property type="molecule type" value="Genomic_DNA"/>
</dbReference>
<comment type="caution">
    <text evidence="1">The sequence shown here is derived from an EMBL/GenBank/DDBJ whole genome shotgun (WGS) entry which is preliminary data.</text>
</comment>
<dbReference type="AlphaFoldDB" id="A0AAE1DSN9"/>